<dbReference type="AlphaFoldDB" id="A0A7G9W953"/>
<dbReference type="SUPFAM" id="SSF50447">
    <property type="entry name" value="Translation proteins"/>
    <property type="match status" value="1"/>
</dbReference>
<dbReference type="PROSITE" id="PS51722">
    <property type="entry name" value="G_TR_2"/>
    <property type="match status" value="1"/>
</dbReference>
<dbReference type="EMBL" id="CP058559">
    <property type="protein sequence ID" value="QNO15215.1"/>
    <property type="molecule type" value="Genomic_DNA"/>
</dbReference>
<dbReference type="RefSeq" id="WP_213165579.1">
    <property type="nucleotide sequence ID" value="NZ_CP058559.1"/>
</dbReference>
<dbReference type="Pfam" id="PF00009">
    <property type="entry name" value="GTP_EFTU"/>
    <property type="match status" value="1"/>
</dbReference>
<evidence type="ECO:0000313" key="10">
    <source>
        <dbReference type="EMBL" id="QNO15215.1"/>
    </source>
</evidence>
<dbReference type="InterPro" id="IPR004161">
    <property type="entry name" value="EFTu-like_2"/>
</dbReference>
<dbReference type="FunFam" id="3.40.50.300:FF:001064">
    <property type="entry name" value="Selenocysteine-specific translation elongation factor"/>
    <property type="match status" value="1"/>
</dbReference>
<evidence type="ECO:0000259" key="9">
    <source>
        <dbReference type="PROSITE" id="PS51722"/>
    </source>
</evidence>
<evidence type="ECO:0000256" key="4">
    <source>
        <dbReference type="ARBA" id="ARBA00022741"/>
    </source>
</evidence>
<dbReference type="InterPro" id="IPR015190">
    <property type="entry name" value="Elong_fac_SelB-wing-hlx_typ-2"/>
</dbReference>
<dbReference type="GO" id="GO:0003723">
    <property type="term" value="F:RNA binding"/>
    <property type="evidence" value="ECO:0007669"/>
    <property type="project" value="InterPro"/>
</dbReference>
<evidence type="ECO:0000256" key="7">
    <source>
        <dbReference type="ARBA" id="ARBA00025526"/>
    </source>
</evidence>
<dbReference type="SUPFAM" id="SSF46785">
    <property type="entry name" value="Winged helix' DNA-binding domain"/>
    <property type="match status" value="2"/>
</dbReference>
<dbReference type="CDD" id="cd04171">
    <property type="entry name" value="SelB"/>
    <property type="match status" value="1"/>
</dbReference>
<evidence type="ECO:0000256" key="5">
    <source>
        <dbReference type="ARBA" id="ARBA00022917"/>
    </source>
</evidence>
<dbReference type="InterPro" id="IPR004535">
    <property type="entry name" value="Transl_elong_SelB"/>
</dbReference>
<gene>
    <name evidence="10" type="primary">selB</name>
    <name evidence="10" type="ORF">HYG86_10795</name>
</gene>
<dbReference type="GO" id="GO:0005525">
    <property type="term" value="F:GTP binding"/>
    <property type="evidence" value="ECO:0007669"/>
    <property type="project" value="UniProtKB-KW"/>
</dbReference>
<dbReference type="InterPro" id="IPR009001">
    <property type="entry name" value="Transl_elong_EF1A/Init_IF2_C"/>
</dbReference>
<dbReference type="InterPro" id="IPR036390">
    <property type="entry name" value="WH_DNA-bd_sf"/>
</dbReference>
<dbReference type="CDD" id="cd15491">
    <property type="entry name" value="selB_III"/>
    <property type="match status" value="1"/>
</dbReference>
<evidence type="ECO:0000256" key="8">
    <source>
        <dbReference type="ARBA" id="ARBA00031615"/>
    </source>
</evidence>
<dbReference type="GO" id="GO:0001514">
    <property type="term" value="P:selenocysteine incorporation"/>
    <property type="evidence" value="ECO:0007669"/>
    <property type="project" value="InterPro"/>
</dbReference>
<dbReference type="Pfam" id="PF09107">
    <property type="entry name" value="WHD_3rd_SelB"/>
    <property type="match status" value="1"/>
</dbReference>
<sequence>MVNIIIGTSGHVDHGKTSLIKALTGVDTDKLKEEKERGITIQLGFTYFQLNEETRAGIVDVPGHEKFVRNMLAGVGGMDLVLMVVAADEGVMPQTKEHLNILQLLNVKKGIVVVTKKDIVDDELLELVVEDIKDAIKGTFLEKSPFIPVSSVTNEGIEELKAEINKYISNAQIQSKSAKDFFRLPIDRVFSLKGIGTVVTGTLKDGTISVGDTCVVYPGERQVRVRQIQVHGEQVDTAFPGQRSAVNLTGIEKEELSMGDLLTTFAYLKPQNKVNCILRILDHAPELDSGTIVRFHWGTEETYGRAVLLDRDTLLPGESCYCQLRLEKEVVVARGDSFVIRSMSPVDTIGGGTVFNSTSKRIPRYNMRVIKNMEINEIGETQEIILEGIKQYGIRGITFGELAQDLQINRREIEEVIPKLKIEDKIVDIKDDNIVLMEKSHYNNLTSKILAILSEYHVKYPLRIGMDKEELRSKLGSKYSVKLMVSILKKMQLENLVEMEGLYVSLKGFQISLSGKELALVNQALSLLKESQFKPPNREDINIPVNLLEYLVRKGDVLIIGDIPFHKDVVNEGISEVIAYLKENPQGMELSQIKDLLGTSRKYIVPILEYYDGLGITKRSGDVRILGVKGRELSK</sequence>
<keyword evidence="11" id="KW-1185">Reference proteome</keyword>
<dbReference type="SUPFAM" id="SSF50465">
    <property type="entry name" value="EF-Tu/eEF-1alpha/eIF2-gamma C-terminal domain"/>
    <property type="match status" value="1"/>
</dbReference>
<dbReference type="NCBIfam" id="TIGR00231">
    <property type="entry name" value="small_GTP"/>
    <property type="match status" value="1"/>
</dbReference>
<feature type="domain" description="Tr-type G" evidence="9">
    <location>
        <begin position="1"/>
        <end position="172"/>
    </location>
</feature>
<dbReference type="SUPFAM" id="SSF52540">
    <property type="entry name" value="P-loop containing nucleoside triphosphate hydrolases"/>
    <property type="match status" value="1"/>
</dbReference>
<dbReference type="InterPro" id="IPR005225">
    <property type="entry name" value="Small_GTP-bd"/>
</dbReference>
<dbReference type="GO" id="GO:0003924">
    <property type="term" value="F:GTPase activity"/>
    <property type="evidence" value="ECO:0007669"/>
    <property type="project" value="InterPro"/>
</dbReference>
<reference evidence="10 11" key="1">
    <citation type="submission" date="2020-07" db="EMBL/GenBank/DDBJ databases">
        <title>Alkalicella. sp. LB2 genome.</title>
        <authorList>
            <person name="Postec A."/>
            <person name="Quemeneur M."/>
        </authorList>
    </citation>
    <scope>NUCLEOTIDE SEQUENCE [LARGE SCALE GENOMIC DNA]</scope>
    <source>
        <strain evidence="10 11">LB2</strain>
    </source>
</reference>
<comment type="function">
    <text evidence="7">Translation factor necessary for the incorporation of selenocysteine into proteins. It probably replaces EF-Tu for the insertion of selenocysteine directed by the UGA codon. SelB binds GTP and GDP.</text>
</comment>
<dbReference type="Gene3D" id="3.40.50.300">
    <property type="entry name" value="P-loop containing nucleotide triphosphate hydrolases"/>
    <property type="match status" value="1"/>
</dbReference>
<dbReference type="PANTHER" id="PTHR43721">
    <property type="entry name" value="ELONGATION FACTOR TU-RELATED"/>
    <property type="match status" value="1"/>
</dbReference>
<evidence type="ECO:0000313" key="11">
    <source>
        <dbReference type="Proteomes" id="UP000516160"/>
    </source>
</evidence>
<dbReference type="InterPro" id="IPR015191">
    <property type="entry name" value="SelB_WHD4"/>
</dbReference>
<protein>
    <recommendedName>
        <fullName evidence="2">Selenocysteine-specific elongation factor</fullName>
    </recommendedName>
    <alternativeName>
        <fullName evidence="8">SelB translation factor</fullName>
    </alternativeName>
</protein>
<accession>A0A7G9W953</accession>
<comment type="subcellular location">
    <subcellularLocation>
        <location evidence="1">Cytoplasm</location>
    </subcellularLocation>
</comment>
<dbReference type="PANTHER" id="PTHR43721:SF11">
    <property type="entry name" value="SELENOCYSTEINE-SPECIFIC ELONGATION FACTOR"/>
    <property type="match status" value="1"/>
</dbReference>
<dbReference type="Pfam" id="PF09106">
    <property type="entry name" value="WHD_2nd_SelB"/>
    <property type="match status" value="1"/>
</dbReference>
<dbReference type="KEGG" id="acae:HYG86_10795"/>
<dbReference type="GO" id="GO:0003746">
    <property type="term" value="F:translation elongation factor activity"/>
    <property type="evidence" value="ECO:0007669"/>
    <property type="project" value="UniProtKB-KW"/>
</dbReference>
<evidence type="ECO:0000256" key="6">
    <source>
        <dbReference type="ARBA" id="ARBA00023134"/>
    </source>
</evidence>
<dbReference type="PROSITE" id="PS00301">
    <property type="entry name" value="G_TR_1"/>
    <property type="match status" value="1"/>
</dbReference>
<dbReference type="Pfam" id="PF03144">
    <property type="entry name" value="GTP_EFTU_D2"/>
    <property type="match status" value="1"/>
</dbReference>
<keyword evidence="3" id="KW-0963">Cytoplasm</keyword>
<dbReference type="InterPro" id="IPR057335">
    <property type="entry name" value="Beta-barrel_SelB"/>
</dbReference>
<keyword evidence="5" id="KW-0648">Protein biosynthesis</keyword>
<name>A0A7G9W953_ALKCA</name>
<dbReference type="InterPro" id="IPR000795">
    <property type="entry name" value="T_Tr_GTP-bd_dom"/>
</dbReference>
<dbReference type="Pfam" id="PF25461">
    <property type="entry name" value="Beta-barrel_SelB"/>
    <property type="match status" value="1"/>
</dbReference>
<keyword evidence="10" id="KW-0251">Elongation factor</keyword>
<evidence type="ECO:0000256" key="2">
    <source>
        <dbReference type="ARBA" id="ARBA00015953"/>
    </source>
</evidence>
<dbReference type="InterPro" id="IPR050055">
    <property type="entry name" value="EF-Tu_GTPase"/>
</dbReference>
<keyword evidence="4" id="KW-0547">Nucleotide-binding</keyword>
<dbReference type="GO" id="GO:0005737">
    <property type="term" value="C:cytoplasm"/>
    <property type="evidence" value="ECO:0007669"/>
    <property type="project" value="UniProtKB-SubCell"/>
</dbReference>
<evidence type="ECO:0000256" key="3">
    <source>
        <dbReference type="ARBA" id="ARBA00022490"/>
    </source>
</evidence>
<dbReference type="CDD" id="cd03696">
    <property type="entry name" value="SelB_II"/>
    <property type="match status" value="1"/>
</dbReference>
<dbReference type="Proteomes" id="UP000516160">
    <property type="component" value="Chromosome"/>
</dbReference>
<evidence type="ECO:0000256" key="1">
    <source>
        <dbReference type="ARBA" id="ARBA00004496"/>
    </source>
</evidence>
<organism evidence="10 11">
    <name type="scientific">Alkalicella caledoniensis</name>
    <dbReference type="NCBI Taxonomy" id="2731377"/>
    <lineage>
        <taxon>Bacteria</taxon>
        <taxon>Bacillati</taxon>
        <taxon>Bacillota</taxon>
        <taxon>Clostridia</taxon>
        <taxon>Eubacteriales</taxon>
        <taxon>Proteinivoracaceae</taxon>
        <taxon>Alkalicella</taxon>
    </lineage>
</organism>
<dbReference type="Gene3D" id="1.10.10.10">
    <property type="entry name" value="Winged helix-like DNA-binding domain superfamily/Winged helix DNA-binding domain"/>
    <property type="match status" value="1"/>
</dbReference>
<dbReference type="InterPro" id="IPR036388">
    <property type="entry name" value="WH-like_DNA-bd_sf"/>
</dbReference>
<dbReference type="InterPro" id="IPR031157">
    <property type="entry name" value="G_TR_CS"/>
</dbReference>
<proteinExistence type="predicted"/>
<keyword evidence="6" id="KW-0342">GTP-binding</keyword>
<dbReference type="NCBIfam" id="TIGR00475">
    <property type="entry name" value="selB"/>
    <property type="match status" value="1"/>
</dbReference>
<dbReference type="PRINTS" id="PR00315">
    <property type="entry name" value="ELONGATNFCT"/>
</dbReference>
<dbReference type="Gene3D" id="2.40.30.10">
    <property type="entry name" value="Translation factors"/>
    <property type="match status" value="2"/>
</dbReference>
<dbReference type="InterPro" id="IPR009000">
    <property type="entry name" value="Transl_B-barrel_sf"/>
</dbReference>
<dbReference type="Gene3D" id="1.10.10.2770">
    <property type="match status" value="1"/>
</dbReference>
<dbReference type="InterPro" id="IPR027417">
    <property type="entry name" value="P-loop_NTPase"/>
</dbReference>